<dbReference type="InterPro" id="IPR004701">
    <property type="entry name" value="PTS_EIIA_man-typ"/>
</dbReference>
<evidence type="ECO:0000256" key="3">
    <source>
        <dbReference type="ARBA" id="ARBA00022777"/>
    </source>
</evidence>
<dbReference type="AlphaFoldDB" id="A0A0H3H7X8"/>
<dbReference type="SMART" id="SM00382">
    <property type="entry name" value="AAA"/>
    <property type="match status" value="1"/>
</dbReference>
<dbReference type="HOGENOM" id="CLU_014204_1_0_6"/>
<dbReference type="Pfam" id="PF00158">
    <property type="entry name" value="Sigma54_activat"/>
    <property type="match status" value="1"/>
</dbReference>
<protein>
    <submittedName>
        <fullName evidence="8">LevR transcriptional regulator</fullName>
    </submittedName>
</protein>
<proteinExistence type="predicted"/>
<dbReference type="GO" id="GO:0005524">
    <property type="term" value="F:ATP binding"/>
    <property type="evidence" value="ECO:0007669"/>
    <property type="project" value="UniProtKB-KW"/>
</dbReference>
<gene>
    <name evidence="8" type="ordered locus">KOX_13520</name>
</gene>
<dbReference type="KEGG" id="kox:KOX_13520"/>
<dbReference type="InterPro" id="IPR011608">
    <property type="entry name" value="PRD"/>
</dbReference>
<dbReference type="PROSITE" id="PS00676">
    <property type="entry name" value="SIGMA54_INTERACT_2"/>
    <property type="match status" value="1"/>
</dbReference>
<sequence length="958" mass="108364">MKRIDRVYHWLLEHADKMSWHDMCLQRGFNTHDIADGLRILRNNVSFELGNLLRMQQIVKVKGRPIAYIPKVSVERALGISLSEVEFDSFDALNALVSPGGEVAAQAPADSRVSEHRSADPFSLLIGFDGSLKTQVEQAKAAILYPPSSLHTLITGPTGVGKSLFASVMFNYACFVGRFDAKKPFIVFNCADYAMNPQLLMAHIFGHIKGAFTGAGEDKEGLVDKANGGMLFLDEIHRLPPEGQEMVFYFMDTGTYSRLGETERRRTASVLLVGATTENLESAMLKTFIRRIPIIIHLPTFERRSTQEKISLLKFLLNREAQRIQKPIRIDVEAMKALIGNTSFGNIGQMKSNVQLVCANGFLHCLHQDIIDIRFRDLPSEIKNGLFHLGARRDEMQQINDYLEDFLVIQPGGEPSPLQEDDQYEPTFNLYNIIEDKVTFMQDHGLSHEEITRFILLDISIHLNTFYMKFQNNAGMQENILKVVNEDILHFSQQMKKIVERELNHHLTERFLLAFSLHLTSFLARTENRHTALLPRIEHLLMNQGQEYQAAKIVKQHIEDKFGIDVPVVEEMYLTLLIGSLLKTQQEERVAVLVVMHGSHTASSMASVAQKLLGEGNIDSIDMPLDISPKLVLDQMRQRIKELNCNKGVLLLVDMGSLNGFGDIIMQETGIQIRTLTMASTPTVIEAVRKSAVMGMELDDIYFSLCDFKGYGSYRKTTQQLDTSMLYQKVKAILCVCSTGQGTAEKLKTFVDGMLCNMERCDINVIAMPLNEVEIQRDLLLKRYEFIMSLGIADPRINAPFLPLETLFSSNGEAQFTLLVQRSHLQSVIRPHAMVRKISEESMTEFLTYLNPKKVVDPVLEYISELEKLEGFPFDNGMKVSISVHIGSALERMVQHCGLKYDGSLSEDNQKKLDTYQTIARCFQKKLAITLDRDELSYILEMVAELSERSAAQQEDLS</sequence>
<keyword evidence="3" id="KW-0418">Kinase</keyword>
<dbReference type="PROSITE" id="PS50045">
    <property type="entry name" value="SIGMA54_INTERACT_4"/>
    <property type="match status" value="1"/>
</dbReference>
<dbReference type="PANTHER" id="PTHR32071">
    <property type="entry name" value="TRANSCRIPTIONAL REGULATORY PROTEIN"/>
    <property type="match status" value="1"/>
</dbReference>
<feature type="domain" description="PRD" evidence="7">
    <location>
        <begin position="483"/>
        <end position="588"/>
    </location>
</feature>
<dbReference type="InterPro" id="IPR036634">
    <property type="entry name" value="PRD_sf"/>
</dbReference>
<evidence type="ECO:0000259" key="6">
    <source>
        <dbReference type="PROSITE" id="PS51096"/>
    </source>
</evidence>
<dbReference type="InterPro" id="IPR033887">
    <property type="entry name" value="PTS_IIA_man"/>
</dbReference>
<dbReference type="GO" id="GO:0006355">
    <property type="term" value="P:regulation of DNA-templated transcription"/>
    <property type="evidence" value="ECO:0007669"/>
    <property type="project" value="InterPro"/>
</dbReference>
<evidence type="ECO:0000313" key="9">
    <source>
        <dbReference type="Proteomes" id="UP000007843"/>
    </source>
</evidence>
<dbReference type="PANTHER" id="PTHR32071:SF90">
    <property type="entry name" value="TRANSCRIPTIONAL REGULATORY PROTEIN LEVR"/>
    <property type="match status" value="1"/>
</dbReference>
<dbReference type="RefSeq" id="WP_014228286.1">
    <property type="nucleotide sequence ID" value="NC_016612.1"/>
</dbReference>
<evidence type="ECO:0000259" key="7">
    <source>
        <dbReference type="PROSITE" id="PS51372"/>
    </source>
</evidence>
<dbReference type="PROSITE" id="PS51096">
    <property type="entry name" value="PTS_EIIA_TYPE_4"/>
    <property type="match status" value="1"/>
</dbReference>
<organism evidence="8 9">
    <name type="scientific">Klebsiella michiganensis (strain ATCC 8724 / DSM 4798 / JCM 20051 / NBRC 3318 / NRRL B-199 / KCTC 1686 / BUCSAV 143 / CCM 1901)</name>
    <dbReference type="NCBI Taxonomy" id="1006551"/>
    <lineage>
        <taxon>Bacteria</taxon>
        <taxon>Pseudomonadati</taxon>
        <taxon>Pseudomonadota</taxon>
        <taxon>Gammaproteobacteria</taxon>
        <taxon>Enterobacterales</taxon>
        <taxon>Enterobacteriaceae</taxon>
        <taxon>Klebsiella/Raoultella group</taxon>
        <taxon>Klebsiella</taxon>
    </lineage>
</organism>
<evidence type="ECO:0000259" key="5">
    <source>
        <dbReference type="PROSITE" id="PS50045"/>
    </source>
</evidence>
<evidence type="ECO:0000256" key="4">
    <source>
        <dbReference type="ARBA" id="ARBA00022840"/>
    </source>
</evidence>
<dbReference type="InterPro" id="IPR002078">
    <property type="entry name" value="Sigma_54_int"/>
</dbReference>
<keyword evidence="1" id="KW-0808">Transferase</keyword>
<dbReference type="InterPro" id="IPR025943">
    <property type="entry name" value="Sigma_54_int_dom_ATP-bd_2"/>
</dbReference>
<dbReference type="CDD" id="cd00006">
    <property type="entry name" value="PTS_IIA_man"/>
    <property type="match status" value="1"/>
</dbReference>
<dbReference type="GO" id="GO:0016301">
    <property type="term" value="F:kinase activity"/>
    <property type="evidence" value="ECO:0007669"/>
    <property type="project" value="UniProtKB-KW"/>
</dbReference>
<name>A0A0H3H7X8_KLEM8</name>
<evidence type="ECO:0000313" key="8">
    <source>
        <dbReference type="EMBL" id="AEX04428.1"/>
    </source>
</evidence>
<evidence type="ECO:0000256" key="2">
    <source>
        <dbReference type="ARBA" id="ARBA00022741"/>
    </source>
</evidence>
<feature type="domain" description="Sigma-54 factor interaction" evidence="5">
    <location>
        <begin position="125"/>
        <end position="359"/>
    </location>
</feature>
<dbReference type="Proteomes" id="UP000007843">
    <property type="component" value="Chromosome"/>
</dbReference>
<dbReference type="Gene3D" id="1.10.1790.10">
    <property type="entry name" value="PRD domain"/>
    <property type="match status" value="1"/>
</dbReference>
<dbReference type="GO" id="GO:0016020">
    <property type="term" value="C:membrane"/>
    <property type="evidence" value="ECO:0007669"/>
    <property type="project" value="InterPro"/>
</dbReference>
<keyword evidence="2" id="KW-0547">Nucleotide-binding</keyword>
<dbReference type="PROSITE" id="PS51372">
    <property type="entry name" value="PRD_2"/>
    <property type="match status" value="2"/>
</dbReference>
<dbReference type="SUPFAM" id="SSF63520">
    <property type="entry name" value="PTS-regulatory domain, PRD"/>
    <property type="match status" value="2"/>
</dbReference>
<accession>A0A0H3H7X8</accession>
<dbReference type="InterPro" id="IPR003593">
    <property type="entry name" value="AAA+_ATPase"/>
</dbReference>
<keyword evidence="4" id="KW-0067">ATP-binding</keyword>
<feature type="domain" description="PTS EIIA type-4" evidence="6">
    <location>
        <begin position="589"/>
        <end position="721"/>
    </location>
</feature>
<dbReference type="InterPro" id="IPR027417">
    <property type="entry name" value="P-loop_NTPase"/>
</dbReference>
<dbReference type="SUPFAM" id="SSF53062">
    <property type="entry name" value="PTS system fructose IIA component-like"/>
    <property type="match status" value="1"/>
</dbReference>
<dbReference type="GO" id="GO:0009401">
    <property type="term" value="P:phosphoenolpyruvate-dependent sugar phosphotransferase system"/>
    <property type="evidence" value="ECO:0007669"/>
    <property type="project" value="InterPro"/>
</dbReference>
<dbReference type="Gene3D" id="3.40.50.510">
    <property type="entry name" value="Phosphotransferase system, mannose-type IIA component"/>
    <property type="match status" value="1"/>
</dbReference>
<feature type="domain" description="PRD" evidence="7">
    <location>
        <begin position="850"/>
        <end position="953"/>
    </location>
</feature>
<reference evidence="8 9" key="1">
    <citation type="journal article" date="2012" name="J. Bacteriol.">
        <title>Complete genome sequence of Klebsiella oxytoca KCTC 1686, used in production of 2,3-butanediol.</title>
        <authorList>
            <person name="Shin S.H."/>
            <person name="Kim S."/>
            <person name="Kim J.Y."/>
            <person name="Lee S."/>
            <person name="Um Y."/>
            <person name="Oh M.K."/>
            <person name="Kim Y.R."/>
            <person name="Lee J."/>
            <person name="Yang K.S."/>
        </authorList>
    </citation>
    <scope>NUCLEOTIDE SEQUENCE [LARGE SCALE GENOMIC DNA]</scope>
    <source>
        <strain evidence="9">ATCC 8724 / DSM 4798 / JCM 20051 / NBRC 3318 / NRRL B-199 / KCTC 1686</strain>
    </source>
</reference>
<dbReference type="Pfam" id="PF00874">
    <property type="entry name" value="PRD"/>
    <property type="match status" value="1"/>
</dbReference>
<dbReference type="CDD" id="cd00009">
    <property type="entry name" value="AAA"/>
    <property type="match status" value="1"/>
</dbReference>
<dbReference type="Pfam" id="PF03610">
    <property type="entry name" value="EIIA-man"/>
    <property type="match status" value="1"/>
</dbReference>
<dbReference type="EMBL" id="CP003218">
    <property type="protein sequence ID" value="AEX04428.1"/>
    <property type="molecule type" value="Genomic_DNA"/>
</dbReference>
<dbReference type="InterPro" id="IPR036662">
    <property type="entry name" value="PTS_EIIA_man-typ_sf"/>
</dbReference>
<dbReference type="Gene3D" id="3.40.50.300">
    <property type="entry name" value="P-loop containing nucleotide triphosphate hydrolases"/>
    <property type="match status" value="1"/>
</dbReference>
<dbReference type="SUPFAM" id="SSF52540">
    <property type="entry name" value="P-loop containing nucleoside triphosphate hydrolases"/>
    <property type="match status" value="1"/>
</dbReference>
<evidence type="ECO:0000256" key="1">
    <source>
        <dbReference type="ARBA" id="ARBA00022679"/>
    </source>
</evidence>